<dbReference type="EMBL" id="JAUYZG010000024">
    <property type="protein sequence ID" value="KAK2869720.1"/>
    <property type="molecule type" value="Genomic_DNA"/>
</dbReference>
<accession>A0AA88TJW0</accession>
<name>A0AA88TJW0_9TELE</name>
<dbReference type="Proteomes" id="UP001187343">
    <property type="component" value="Unassembled WGS sequence"/>
</dbReference>
<proteinExistence type="predicted"/>
<feature type="region of interest" description="Disordered" evidence="1">
    <location>
        <begin position="1"/>
        <end position="48"/>
    </location>
</feature>
<feature type="compositionally biased region" description="Basic and acidic residues" evidence="1">
    <location>
        <begin position="25"/>
        <end position="35"/>
    </location>
</feature>
<dbReference type="AlphaFoldDB" id="A0AA88TJW0"/>
<keyword evidence="3" id="KW-1185">Reference proteome</keyword>
<gene>
    <name evidence="2" type="ORF">Q8A67_024112</name>
</gene>
<evidence type="ECO:0000256" key="1">
    <source>
        <dbReference type="SAM" id="MobiDB-lite"/>
    </source>
</evidence>
<evidence type="ECO:0000313" key="2">
    <source>
        <dbReference type="EMBL" id="KAK2869720.1"/>
    </source>
</evidence>
<organism evidence="2 3">
    <name type="scientific">Cirrhinus molitorella</name>
    <name type="common">mud carp</name>
    <dbReference type="NCBI Taxonomy" id="172907"/>
    <lineage>
        <taxon>Eukaryota</taxon>
        <taxon>Metazoa</taxon>
        <taxon>Chordata</taxon>
        <taxon>Craniata</taxon>
        <taxon>Vertebrata</taxon>
        <taxon>Euteleostomi</taxon>
        <taxon>Actinopterygii</taxon>
        <taxon>Neopterygii</taxon>
        <taxon>Teleostei</taxon>
        <taxon>Ostariophysi</taxon>
        <taxon>Cypriniformes</taxon>
        <taxon>Cyprinidae</taxon>
        <taxon>Labeoninae</taxon>
        <taxon>Labeonini</taxon>
        <taxon>Cirrhinus</taxon>
    </lineage>
</organism>
<sequence>MKGPMLEPDETGFSIDNMTKSSPCKKMEKRGDGGRVRQGPEGFSSSQRAIKNSSVFRFSGGEGKAKMLFKAFKSLLGTELAPKAPEGCKNTSSSYPEINIWCRWLAEYKKGRTSPLRAEIIQGSSGLPRGTPVFEHSKKFGASLTLYSKQPFCATFNVSGPSKPFFVSQSK</sequence>
<comment type="caution">
    <text evidence="2">The sequence shown here is derived from an EMBL/GenBank/DDBJ whole genome shotgun (WGS) entry which is preliminary data.</text>
</comment>
<evidence type="ECO:0000313" key="3">
    <source>
        <dbReference type="Proteomes" id="UP001187343"/>
    </source>
</evidence>
<protein>
    <submittedName>
        <fullName evidence="2">Uncharacterized protein</fullName>
    </submittedName>
</protein>
<reference evidence="2" key="1">
    <citation type="submission" date="2023-08" db="EMBL/GenBank/DDBJ databases">
        <title>Chromosome-level Genome Assembly of mud carp (Cirrhinus molitorella).</title>
        <authorList>
            <person name="Liu H."/>
        </authorList>
    </citation>
    <scope>NUCLEOTIDE SEQUENCE</scope>
    <source>
        <strain evidence="2">Prfri</strain>
        <tissue evidence="2">Muscle</tissue>
    </source>
</reference>